<organism evidence="1 2">
    <name type="scientific">Brevibacillus centrosporus</name>
    <dbReference type="NCBI Taxonomy" id="54910"/>
    <lineage>
        <taxon>Bacteria</taxon>
        <taxon>Bacillati</taxon>
        <taxon>Bacillota</taxon>
        <taxon>Bacilli</taxon>
        <taxon>Bacillales</taxon>
        <taxon>Paenibacillaceae</taxon>
        <taxon>Brevibacillus</taxon>
    </lineage>
</organism>
<dbReference type="Gene3D" id="3.60.60.10">
    <property type="entry name" value="Penicillin V Acylase, Chain A"/>
    <property type="match status" value="1"/>
</dbReference>
<evidence type="ECO:0000313" key="2">
    <source>
        <dbReference type="Proteomes" id="UP000198915"/>
    </source>
</evidence>
<sequence length="267" mass="29578">MCTSFVSYGDSTLIGMNFDISERAIKLVYQKDSQFLVMQQEGATFFPALGINKSGTFMNLHMVEENAAGAYRRGKNCVHIMKLFDDVLSEKLALEDVPAFASDHAIVNVPGYSVHSLIANGERRACLVEPGRKPLQLDSEDVKFVVQTNFSLMDAKDSKGAADGSYGVERFHLANERLASVQGRVGVEDGFSVLQETAQLRGDFPTQLSLISVPEEGVVYFALQADFERIFSFSFHDQQIRTKQGFQTSRNSPVTRKGVLLSELSGW</sequence>
<reference evidence="2" key="1">
    <citation type="submission" date="2016-10" db="EMBL/GenBank/DDBJ databases">
        <authorList>
            <person name="Varghese N."/>
            <person name="Submissions S."/>
        </authorList>
    </citation>
    <scope>NUCLEOTIDE SEQUENCE [LARGE SCALE GENOMIC DNA]</scope>
    <source>
        <strain evidence="2">OK042</strain>
    </source>
</reference>
<dbReference type="AlphaFoldDB" id="A0A1I3VTU2"/>
<evidence type="ECO:0008006" key="3">
    <source>
        <dbReference type="Google" id="ProtNLM"/>
    </source>
</evidence>
<accession>A0A1I3VTU2</accession>
<name>A0A1I3VTU2_9BACL</name>
<dbReference type="RefSeq" id="WP_139228087.1">
    <property type="nucleotide sequence ID" value="NZ_FORT01000007.1"/>
</dbReference>
<dbReference type="STRING" id="1884381.SAMN05518846_107188"/>
<dbReference type="Proteomes" id="UP000198915">
    <property type="component" value="Unassembled WGS sequence"/>
</dbReference>
<dbReference type="EMBL" id="FORT01000007">
    <property type="protein sequence ID" value="SFJ98828.1"/>
    <property type="molecule type" value="Genomic_DNA"/>
</dbReference>
<protein>
    <recommendedName>
        <fullName evidence="3">Choloylglycine hydrolase</fullName>
    </recommendedName>
</protein>
<proteinExistence type="predicted"/>
<keyword evidence="2" id="KW-1185">Reference proteome</keyword>
<evidence type="ECO:0000313" key="1">
    <source>
        <dbReference type="EMBL" id="SFJ98828.1"/>
    </source>
</evidence>
<gene>
    <name evidence="1" type="ORF">SAMN05518846_107188</name>
</gene>